<name>A0ABU4PK79_9SPHN</name>
<dbReference type="RefSeq" id="WP_010403227.1">
    <property type="nucleotide sequence ID" value="NZ_JAWXXV010000001.1"/>
</dbReference>
<evidence type="ECO:0000256" key="1">
    <source>
        <dbReference type="SAM" id="Phobius"/>
    </source>
</evidence>
<keyword evidence="3" id="KW-1185">Reference proteome</keyword>
<feature type="transmembrane region" description="Helical" evidence="1">
    <location>
        <begin position="104"/>
        <end position="123"/>
    </location>
</feature>
<proteinExistence type="predicted"/>
<keyword evidence="1" id="KW-0472">Membrane</keyword>
<feature type="transmembrane region" description="Helical" evidence="1">
    <location>
        <begin position="245"/>
        <end position="270"/>
    </location>
</feature>
<dbReference type="Pfam" id="PF13687">
    <property type="entry name" value="DUF4153"/>
    <property type="match status" value="1"/>
</dbReference>
<keyword evidence="1" id="KW-1133">Transmembrane helix</keyword>
<dbReference type="Proteomes" id="UP001279660">
    <property type="component" value="Unassembled WGS sequence"/>
</dbReference>
<feature type="transmembrane region" description="Helical" evidence="1">
    <location>
        <begin position="215"/>
        <end position="233"/>
    </location>
</feature>
<feature type="transmembrane region" description="Helical" evidence="1">
    <location>
        <begin position="282"/>
        <end position="302"/>
    </location>
</feature>
<feature type="transmembrane region" description="Helical" evidence="1">
    <location>
        <begin position="175"/>
        <end position="195"/>
    </location>
</feature>
<reference evidence="2 3" key="1">
    <citation type="submission" date="2023-11" db="EMBL/GenBank/DDBJ databases">
        <title>MicrobeMod: A computational toolkit for identifying prokaryotic methylation and restriction-modification with nanopore sequencing.</title>
        <authorList>
            <person name="Crits-Christoph A."/>
            <person name="Kang S.C."/>
            <person name="Lee H."/>
            <person name="Ostrov N."/>
        </authorList>
    </citation>
    <scope>NUCLEOTIDE SEQUENCE [LARGE SCALE GENOMIC DNA]</scope>
    <source>
        <strain evidence="2 3">ATCC 14820</strain>
    </source>
</reference>
<dbReference type="EMBL" id="JAWXXV010000001">
    <property type="protein sequence ID" value="MDX5984496.1"/>
    <property type="molecule type" value="Genomic_DNA"/>
</dbReference>
<feature type="transmembrane region" description="Helical" evidence="1">
    <location>
        <begin position="135"/>
        <end position="154"/>
    </location>
</feature>
<keyword evidence="1" id="KW-0812">Transmembrane</keyword>
<feature type="transmembrane region" description="Helical" evidence="1">
    <location>
        <begin position="351"/>
        <end position="369"/>
    </location>
</feature>
<evidence type="ECO:0000313" key="3">
    <source>
        <dbReference type="Proteomes" id="UP001279660"/>
    </source>
</evidence>
<comment type="caution">
    <text evidence="2">The sequence shown here is derived from an EMBL/GenBank/DDBJ whole genome shotgun (WGS) entry which is preliminary data.</text>
</comment>
<evidence type="ECO:0000313" key="2">
    <source>
        <dbReference type="EMBL" id="MDX5984496.1"/>
    </source>
</evidence>
<feature type="transmembrane region" description="Helical" evidence="1">
    <location>
        <begin position="314"/>
        <end position="339"/>
    </location>
</feature>
<feature type="transmembrane region" description="Helical" evidence="1">
    <location>
        <begin position="42"/>
        <end position="64"/>
    </location>
</feature>
<sequence>MRFPCSRTTALAIALALAFRPARLLGSMAMDRSGDFEADAGWRLRPLILAIVGALAALVVQQLLDVGGPVRYPAIDPENWRIALATAVGTGAASFGFALERQRAPWAVLFGLVVGAVAGLVFYWNGGGWGLWHDWHSASLFLSIAIAVPLFQTARNEAAWRFPYADVHGNAWTNVVLWCACWLFTGVVFALAWLLSSLFDLIGLHFLRDLLQHNWFNALLVGASFGASLGLLRERDGVLRLLQRVVTAVLAVLAPVLGLGLLVFLVALPFTGLNALWEATKSTTPILLSCVIGALILANAVIGNGEQEELRNPVLRVGAMVLALATLPLAVIAAIATGLRIDQYGLTPDRLWAVVFVALATAYGVAYLVALVRGRMHWGAWVRPSNLRLAFVVAGVGLVLATPLLSFNALSTADQVARLESGKTSPEKFDWAALAFDFGDPGKAALKRLEGSKNAVIAARAKGVSSKTNRWDVAAIDRTQTDADLLVKRLRVLPVAVPVPLALRTQLTDWQGCGTDREDRCMLLYTPGASEAVSLSQRCIDNLARNPREKGVRGVPVISDARPGCGAARYQRTGNTWERLDENAQAPLTPAERAALKAGDAAGKVEIRAVPARRVFVGGVPVGDPFE</sequence>
<gene>
    <name evidence="2" type="ORF">SIL82_09490</name>
</gene>
<accession>A0ABU4PK79</accession>
<dbReference type="InterPro" id="IPR025291">
    <property type="entry name" value="DUF4153"/>
</dbReference>
<protein>
    <submittedName>
        <fullName evidence="2">DUF4153 domain-containing protein</fullName>
    </submittedName>
</protein>
<organism evidence="2 3">
    <name type="scientific">Sphingomonas echinoides</name>
    <dbReference type="NCBI Taxonomy" id="59803"/>
    <lineage>
        <taxon>Bacteria</taxon>
        <taxon>Pseudomonadati</taxon>
        <taxon>Pseudomonadota</taxon>
        <taxon>Alphaproteobacteria</taxon>
        <taxon>Sphingomonadales</taxon>
        <taxon>Sphingomonadaceae</taxon>
        <taxon>Sphingomonas</taxon>
    </lineage>
</organism>
<feature type="transmembrane region" description="Helical" evidence="1">
    <location>
        <begin position="389"/>
        <end position="410"/>
    </location>
</feature>